<evidence type="ECO:0000313" key="3">
    <source>
        <dbReference type="Proteomes" id="UP000182227"/>
    </source>
</evidence>
<sequence>MNSQAPAVIRPVIDYFTKPREPESKPVRIAVAILAVVVGIILINKYFIAPANAEPTLGPDGLEGFVTKVVCTRLAEGGDPSAMARQLVTDKMVGSEKDGRLLIQRAASVGCPAQLGRI</sequence>
<keyword evidence="1" id="KW-1133">Transmembrane helix</keyword>
<dbReference type="Proteomes" id="UP000182227">
    <property type="component" value="Unassembled WGS sequence"/>
</dbReference>
<reference evidence="2 3" key="1">
    <citation type="submission" date="2015-03" db="EMBL/GenBank/DDBJ databases">
        <authorList>
            <person name="Murphy D."/>
        </authorList>
    </citation>
    <scope>NUCLEOTIDE SEQUENCE [LARGE SCALE GENOMIC DNA]</scope>
    <source>
        <strain evidence="2 3">D16</strain>
    </source>
</reference>
<dbReference type="AlphaFoldDB" id="A0A0U1D5V1"/>
<organism evidence="2 3">
    <name type="scientific">Mycolicibacterium conceptionense</name>
    <dbReference type="NCBI Taxonomy" id="451644"/>
    <lineage>
        <taxon>Bacteria</taxon>
        <taxon>Bacillati</taxon>
        <taxon>Actinomycetota</taxon>
        <taxon>Actinomycetes</taxon>
        <taxon>Mycobacteriales</taxon>
        <taxon>Mycobacteriaceae</taxon>
        <taxon>Mycolicibacterium</taxon>
    </lineage>
</organism>
<accession>A0A0U1D5V1</accession>
<protein>
    <submittedName>
        <fullName evidence="2">Uncharacterized protein</fullName>
    </submittedName>
</protein>
<evidence type="ECO:0000313" key="2">
    <source>
        <dbReference type="EMBL" id="CQD07400.1"/>
    </source>
</evidence>
<keyword evidence="1" id="KW-0472">Membrane</keyword>
<feature type="transmembrane region" description="Helical" evidence="1">
    <location>
        <begin position="27"/>
        <end position="47"/>
    </location>
</feature>
<gene>
    <name evidence="2" type="ORF">BN970_01397</name>
</gene>
<name>A0A0U1D5V1_9MYCO</name>
<dbReference type="RefSeq" id="WP_133057915.1">
    <property type="nucleotide sequence ID" value="NZ_JACKVA010000035.1"/>
</dbReference>
<evidence type="ECO:0000256" key="1">
    <source>
        <dbReference type="SAM" id="Phobius"/>
    </source>
</evidence>
<keyword evidence="1" id="KW-0812">Transmembrane</keyword>
<dbReference type="EMBL" id="CTEF01000001">
    <property type="protein sequence ID" value="CQD07400.1"/>
    <property type="molecule type" value="Genomic_DNA"/>
</dbReference>
<dbReference type="GeneID" id="44299619"/>
<proteinExistence type="predicted"/>